<protein>
    <submittedName>
        <fullName evidence="2">Uncharacterized protein</fullName>
    </submittedName>
</protein>
<keyword evidence="1" id="KW-0472">Membrane</keyword>
<keyword evidence="1" id="KW-1133">Transmembrane helix</keyword>
<dbReference type="RefSeq" id="WP_189584966.1">
    <property type="nucleotide sequence ID" value="NZ_BMYV01000002.1"/>
</dbReference>
<name>A0A918NIA6_9PROT</name>
<dbReference type="Pfam" id="PF20556">
    <property type="entry name" value="DUF6768"/>
    <property type="match status" value="1"/>
</dbReference>
<reference evidence="2 3" key="1">
    <citation type="journal article" date="2014" name="Int. J. Syst. Evol. Microbiol.">
        <title>Complete genome sequence of Corynebacterium casei LMG S-19264T (=DSM 44701T), isolated from a smear-ripened cheese.</title>
        <authorList>
            <consortium name="US DOE Joint Genome Institute (JGI-PGF)"/>
            <person name="Walter F."/>
            <person name="Albersmeier A."/>
            <person name="Kalinowski J."/>
            <person name="Ruckert C."/>
        </authorList>
    </citation>
    <scope>NUCLEOTIDE SEQUENCE [LARGE SCALE GENOMIC DNA]</scope>
    <source>
        <strain evidence="2 3">KCTC 23968</strain>
    </source>
</reference>
<feature type="transmembrane region" description="Helical" evidence="1">
    <location>
        <begin position="46"/>
        <end position="64"/>
    </location>
</feature>
<dbReference type="AlphaFoldDB" id="A0A918NIA6"/>
<dbReference type="Proteomes" id="UP000600865">
    <property type="component" value="Unassembled WGS sequence"/>
</dbReference>
<dbReference type="EMBL" id="BMYV01000002">
    <property type="protein sequence ID" value="GGX69531.1"/>
    <property type="molecule type" value="Genomic_DNA"/>
</dbReference>
<evidence type="ECO:0000256" key="1">
    <source>
        <dbReference type="SAM" id="Phobius"/>
    </source>
</evidence>
<evidence type="ECO:0000313" key="3">
    <source>
        <dbReference type="Proteomes" id="UP000600865"/>
    </source>
</evidence>
<keyword evidence="1" id="KW-0812">Transmembrane</keyword>
<keyword evidence="3" id="KW-1185">Reference proteome</keyword>
<proteinExistence type="predicted"/>
<gene>
    <name evidence="2" type="ORF">GCM10011309_19440</name>
</gene>
<sequence>MNDFDAEMKAILSEADTSFDGDTIDETGYYKAALGSLRGQGSGMRVMAWGGILVFGVILIVSIWQMFVADTLRMQIIWGVFAILTNSAQIALKLWFNMQLNRRAISQEIRRLQLVVASRS</sequence>
<dbReference type="InterPro" id="IPR046659">
    <property type="entry name" value="DUF6768"/>
</dbReference>
<accession>A0A918NIA6</accession>
<comment type="caution">
    <text evidence="2">The sequence shown here is derived from an EMBL/GenBank/DDBJ whole genome shotgun (WGS) entry which is preliminary data.</text>
</comment>
<evidence type="ECO:0000313" key="2">
    <source>
        <dbReference type="EMBL" id="GGX69531.1"/>
    </source>
</evidence>
<feature type="transmembrane region" description="Helical" evidence="1">
    <location>
        <begin position="76"/>
        <end position="96"/>
    </location>
</feature>
<organism evidence="2 3">
    <name type="scientific">Litorimonas cladophorae</name>
    <dbReference type="NCBI Taxonomy" id="1220491"/>
    <lineage>
        <taxon>Bacteria</taxon>
        <taxon>Pseudomonadati</taxon>
        <taxon>Pseudomonadota</taxon>
        <taxon>Alphaproteobacteria</taxon>
        <taxon>Maricaulales</taxon>
        <taxon>Robiginitomaculaceae</taxon>
    </lineage>
</organism>